<evidence type="ECO:0000256" key="5">
    <source>
        <dbReference type="SAM" id="SignalP"/>
    </source>
</evidence>
<dbReference type="Gene3D" id="3.20.20.80">
    <property type="entry name" value="Glycosidases"/>
    <property type="match status" value="1"/>
</dbReference>
<keyword evidence="2 4" id="KW-0378">Hydrolase</keyword>
<dbReference type="InterPro" id="IPR035992">
    <property type="entry name" value="Ricin_B-like_lectins"/>
</dbReference>
<accession>A0A8X8W5V3</accession>
<evidence type="ECO:0000313" key="8">
    <source>
        <dbReference type="Proteomes" id="UP000298416"/>
    </source>
</evidence>
<dbReference type="Proteomes" id="UP000298416">
    <property type="component" value="Unassembled WGS sequence"/>
</dbReference>
<dbReference type="OrthoDB" id="442731at2759"/>
<dbReference type="GO" id="GO:0000272">
    <property type="term" value="P:polysaccharide catabolic process"/>
    <property type="evidence" value="ECO:0007669"/>
    <property type="project" value="InterPro"/>
</dbReference>
<keyword evidence="8" id="KW-1185">Reference proteome</keyword>
<dbReference type="InterPro" id="IPR001547">
    <property type="entry name" value="Glyco_hydro_5"/>
</dbReference>
<organism evidence="7">
    <name type="scientific">Salvia splendens</name>
    <name type="common">Scarlet sage</name>
    <dbReference type="NCBI Taxonomy" id="180675"/>
    <lineage>
        <taxon>Eukaryota</taxon>
        <taxon>Viridiplantae</taxon>
        <taxon>Streptophyta</taxon>
        <taxon>Embryophyta</taxon>
        <taxon>Tracheophyta</taxon>
        <taxon>Spermatophyta</taxon>
        <taxon>Magnoliopsida</taxon>
        <taxon>eudicotyledons</taxon>
        <taxon>Gunneridae</taxon>
        <taxon>Pentapetalae</taxon>
        <taxon>asterids</taxon>
        <taxon>lamiids</taxon>
        <taxon>Lamiales</taxon>
        <taxon>Lamiaceae</taxon>
        <taxon>Nepetoideae</taxon>
        <taxon>Mentheae</taxon>
        <taxon>Salviinae</taxon>
        <taxon>Salvia</taxon>
        <taxon>Salvia subgen. Calosphace</taxon>
        <taxon>core Calosphace</taxon>
    </lineage>
</organism>
<evidence type="ECO:0000256" key="2">
    <source>
        <dbReference type="ARBA" id="ARBA00022801"/>
    </source>
</evidence>
<evidence type="ECO:0000259" key="6">
    <source>
        <dbReference type="Pfam" id="PF00150"/>
    </source>
</evidence>
<dbReference type="GO" id="GO:0004553">
    <property type="term" value="F:hydrolase activity, hydrolyzing O-glycosyl compounds"/>
    <property type="evidence" value="ECO:0007669"/>
    <property type="project" value="InterPro"/>
</dbReference>
<dbReference type="SUPFAM" id="SSF51445">
    <property type="entry name" value="(Trans)glycosidases"/>
    <property type="match status" value="1"/>
</dbReference>
<comment type="similarity">
    <text evidence="1 4">Belongs to the glycosyl hydrolase 5 (cellulase A) family.</text>
</comment>
<sequence>MNNILIHLFLLSLANLVFSLPLSTRSRWIVDDLSGARVKLACVNWAAHLEPMLAEGLDKKPVNHIAAHIKYMGYNCVRLTWATYMFTRYGKTTVGQSFHRLGLRDARIGIAQNNPGFLNLTVVEAQQAVVEELVGKGLMVVLDNHVSQPMWCCGDHDGNGFFGDEDFDPNEWLRGLEIVAKRYKDTPMVVGMSLRNELRGVHENSSVWYKYMEKGARRIHKANPNLVVIVSGLHYDVSLGFLKQRPLKQKPFKNKLVYEFHRYVFSKGQRNLWLTKPFHEACNSVRGEIEKEAGFLIKGENASPLFASEFGINQMEMGRVERLFLGCFLGYLAEKDMDWSVWALQGGYYIRSGVRGLDETYGMLDSGWTSIRNPDFHHQLQLVQHKIQDPNSRVPTYQILYHPLSGGCIQVDNREVHLGNCQNFSRWNYDRNTHSIQLIDTELCLSTTGDGIPATLSRNCNGGKSRWELLSNTKFQVANRDENGNYLCLELDVNNSSRVLTSKCFCLGQDEDMKCLQSPQSQWFKLIIANVS</sequence>
<dbReference type="PANTHER" id="PTHR31263">
    <property type="entry name" value="CELLULASE FAMILY PROTEIN (AFU_ORTHOLOGUE AFUA_5G14560)"/>
    <property type="match status" value="1"/>
</dbReference>
<dbReference type="AlphaFoldDB" id="A0A8X8W5V3"/>
<evidence type="ECO:0000256" key="4">
    <source>
        <dbReference type="RuleBase" id="RU361153"/>
    </source>
</evidence>
<keyword evidence="3 4" id="KW-0326">Glycosidase</keyword>
<evidence type="ECO:0000256" key="3">
    <source>
        <dbReference type="ARBA" id="ARBA00023295"/>
    </source>
</evidence>
<dbReference type="SUPFAM" id="SSF50370">
    <property type="entry name" value="Ricin B-like lectins"/>
    <property type="match status" value="1"/>
</dbReference>
<dbReference type="InterPro" id="IPR017853">
    <property type="entry name" value="GH"/>
</dbReference>
<feature type="chain" id="PRO_5036493867" description="Glycoside hydrolase family 5 domain-containing protein" evidence="5">
    <location>
        <begin position="20"/>
        <end position="532"/>
    </location>
</feature>
<reference evidence="7" key="1">
    <citation type="submission" date="2018-01" db="EMBL/GenBank/DDBJ databases">
        <authorList>
            <person name="Mao J.F."/>
        </authorList>
    </citation>
    <scope>NUCLEOTIDE SEQUENCE</scope>
    <source>
        <strain evidence="7">Huo1</strain>
        <tissue evidence="7">Leaf</tissue>
    </source>
</reference>
<gene>
    <name evidence="7" type="ORF">SASPL_153471</name>
</gene>
<name>A0A8X8W5V3_SALSN</name>
<feature type="domain" description="Glycoside hydrolase family 5" evidence="6">
    <location>
        <begin position="61"/>
        <end position="345"/>
    </location>
</feature>
<feature type="signal peptide" evidence="5">
    <location>
        <begin position="1"/>
        <end position="19"/>
    </location>
</feature>
<reference evidence="7" key="2">
    <citation type="submission" date="2020-08" db="EMBL/GenBank/DDBJ databases">
        <title>Plant Genome Project.</title>
        <authorList>
            <person name="Zhang R.-G."/>
        </authorList>
    </citation>
    <scope>NUCLEOTIDE SEQUENCE</scope>
    <source>
        <strain evidence="7">Huo1</strain>
        <tissue evidence="7">Leaf</tissue>
    </source>
</reference>
<dbReference type="EMBL" id="PNBA02000021">
    <property type="protein sequence ID" value="KAG6388269.1"/>
    <property type="molecule type" value="Genomic_DNA"/>
</dbReference>
<proteinExistence type="inferred from homology"/>
<protein>
    <recommendedName>
        <fullName evidence="6">Glycoside hydrolase family 5 domain-containing protein</fullName>
    </recommendedName>
</protein>
<dbReference type="Pfam" id="PF00150">
    <property type="entry name" value="Cellulase"/>
    <property type="match status" value="1"/>
</dbReference>
<keyword evidence="5" id="KW-0732">Signal</keyword>
<comment type="caution">
    <text evidence="7">The sequence shown here is derived from an EMBL/GenBank/DDBJ whole genome shotgun (WGS) entry which is preliminary data.</text>
</comment>
<dbReference type="PANTHER" id="PTHR31263:SF0">
    <property type="entry name" value="CELLULASE FAMILY PROTEIN (AFU_ORTHOLOGUE AFUA_5G14560)"/>
    <property type="match status" value="1"/>
</dbReference>
<evidence type="ECO:0000313" key="7">
    <source>
        <dbReference type="EMBL" id="KAG6388269.1"/>
    </source>
</evidence>
<evidence type="ECO:0000256" key="1">
    <source>
        <dbReference type="ARBA" id="ARBA00005641"/>
    </source>
</evidence>